<evidence type="ECO:0000259" key="4">
    <source>
        <dbReference type="PROSITE" id="PS50104"/>
    </source>
</evidence>
<dbReference type="Pfam" id="PF00931">
    <property type="entry name" value="NB-ARC"/>
    <property type="match status" value="1"/>
</dbReference>
<dbReference type="AlphaFoldDB" id="A0A1S3VDR9"/>
<dbReference type="Gene3D" id="3.80.10.10">
    <property type="entry name" value="Ribonuclease Inhibitor"/>
    <property type="match status" value="1"/>
</dbReference>
<evidence type="ECO:0000313" key="9">
    <source>
        <dbReference type="RefSeq" id="XP_014516510.1"/>
    </source>
</evidence>
<dbReference type="InterPro" id="IPR042197">
    <property type="entry name" value="Apaf_helical"/>
</dbReference>
<dbReference type="Gene3D" id="3.40.50.10140">
    <property type="entry name" value="Toll/interleukin-1 receptor homology (TIR) domain"/>
    <property type="match status" value="1"/>
</dbReference>
<keyword evidence="1" id="KW-0433">Leucine-rich repeat</keyword>
<evidence type="ECO:0000256" key="1">
    <source>
        <dbReference type="ARBA" id="ARBA00022614"/>
    </source>
</evidence>
<dbReference type="InterPro" id="IPR044974">
    <property type="entry name" value="Disease_R_plants"/>
</dbReference>
<keyword evidence="3" id="KW-0520">NAD</keyword>
<dbReference type="Proteomes" id="UP000087766">
    <property type="component" value="Chromosome 9"/>
</dbReference>
<dbReference type="InterPro" id="IPR000157">
    <property type="entry name" value="TIR_dom"/>
</dbReference>
<evidence type="ECO:0000313" key="6">
    <source>
        <dbReference type="RefSeq" id="XP_014516506.1"/>
    </source>
</evidence>
<sequence length="1032" mass="117660">MSSSSSSQPQWIYDVFINFRGGDTRRDFVSHLYCALSNAGVNTFFDDENLLKGTPLEELTRAIEASQIAIVVFSETYTESTWCLTELQKIIDCNESYGQIVVPIFHGVEPSILRNPKGRFREALEAAAKKKFSEEHREYGLSRWKNVLKKAANFSGWDVKNHRNTAKLVKDIVEDILTKLDYALLSITEFPVGLESRVQEVVGIIENQSAKVCTIGIWGMGGSGKTTMAKAIYNQIHRRFNDKSFIENIREVSETYGRGHVHLQEKLLSDVLKTKVKIHSVGMGTTVIENRLSKKKVFIVLDDVNDFGQLKDLCGNRKWFGKESVIIITTRDLHLLDLLKVDYVYKMEEMDKNESLELFSWHAFREAKPREDFDELARNVVAYCAGLPLALEVLGSYLIERTKKDWESVLLKLEKIPNDQVQEKLRISFDGLCDDMEKDIFLDVCCFFIGKDKADVIEILNGCGLHADIGITVLIERSLLKVEKDNKLGMHQLLRDMGREIICESSRKDPGKRSRLWFHEDVLDVLTKNTGTETIEGLALKLHFIGKDCFKAYAFEEMKKLRLLQLDHVQLTGNYGYLSKQLRWVCWKGFPSKYIPKKFFLEGAVVIDLKHSNLQLFWKEPQILRWLKILNLSHSKYLTLTPDFSKLPNLEKLILKDCPRLCKVHESIGGLRNLLLINLEDCKSLGNLPRGVYKLKSVKTLILSGCLKIDKLEEDIVQMESLQTLIAENTAMKQVPFSIVKTKSIVYISLCGFEGFSRNVFPSIIRSWMSPTMNPLSYVHPFCSTSSYLVSMDMQSYNLGDLEPMLSSLSNLRSVLVQCDTESQVSMQIRALLGNSVNFTQVEIASQISKHYLRSYLIGIGNYQEVFNILSASISEGLASSESCDAFQPGDNDPFWLARTGEGNSVYFTVPEDRRMKGMTLCVVYLSAPEITATEYLISVLMVNYTRYTIQVFKRETVFSFNDVDWQGIISHSGPGDKVEIFVNFGHGLEVKKTVIYLMCDESIDKEVKPSPEPKKEPKKNVFERFIKKILT</sequence>
<feature type="domain" description="TIR" evidence="4">
    <location>
        <begin position="11"/>
        <end position="180"/>
    </location>
</feature>
<dbReference type="InterPro" id="IPR002182">
    <property type="entry name" value="NB-ARC"/>
</dbReference>
<dbReference type="InterPro" id="IPR032675">
    <property type="entry name" value="LRR_dom_sf"/>
</dbReference>
<dbReference type="RefSeq" id="XP_014516507.1">
    <property type="nucleotide sequence ID" value="XM_014661021.2"/>
</dbReference>
<dbReference type="InterPro" id="IPR058192">
    <property type="entry name" value="WHD_ROQ1-like"/>
</dbReference>
<dbReference type="GeneID" id="106774147"/>
<dbReference type="OrthoDB" id="1901675at2759"/>
<dbReference type="SUPFAM" id="SSF52540">
    <property type="entry name" value="P-loop containing nucleoside triphosphate hydrolases"/>
    <property type="match status" value="1"/>
</dbReference>
<evidence type="ECO:0000313" key="5">
    <source>
        <dbReference type="Proteomes" id="UP000087766"/>
    </source>
</evidence>
<evidence type="ECO:0000256" key="2">
    <source>
        <dbReference type="ARBA" id="ARBA00022737"/>
    </source>
</evidence>
<dbReference type="RefSeq" id="XP_014516506.1">
    <property type="nucleotide sequence ID" value="XM_014661020.2"/>
</dbReference>
<organism evidence="5 6">
    <name type="scientific">Vigna radiata var. radiata</name>
    <name type="common">Mung bean</name>
    <name type="synonym">Phaseolus aureus</name>
    <dbReference type="NCBI Taxonomy" id="3916"/>
    <lineage>
        <taxon>Eukaryota</taxon>
        <taxon>Viridiplantae</taxon>
        <taxon>Streptophyta</taxon>
        <taxon>Embryophyta</taxon>
        <taxon>Tracheophyta</taxon>
        <taxon>Spermatophyta</taxon>
        <taxon>Magnoliopsida</taxon>
        <taxon>eudicotyledons</taxon>
        <taxon>Gunneridae</taxon>
        <taxon>Pentapetalae</taxon>
        <taxon>rosids</taxon>
        <taxon>fabids</taxon>
        <taxon>Fabales</taxon>
        <taxon>Fabaceae</taxon>
        <taxon>Papilionoideae</taxon>
        <taxon>50 kb inversion clade</taxon>
        <taxon>NPAAA clade</taxon>
        <taxon>indigoferoid/millettioid clade</taxon>
        <taxon>Phaseoleae</taxon>
        <taxon>Vigna</taxon>
    </lineage>
</organism>
<dbReference type="InterPro" id="IPR035897">
    <property type="entry name" value="Toll_tir_struct_dom_sf"/>
</dbReference>
<dbReference type="Gene3D" id="3.40.50.300">
    <property type="entry name" value="P-loop containing nucleotide triphosphate hydrolases"/>
    <property type="match status" value="1"/>
</dbReference>
<proteinExistence type="predicted"/>
<dbReference type="RefSeq" id="XP_014516510.1">
    <property type="nucleotide sequence ID" value="XM_014661024.2"/>
</dbReference>
<dbReference type="RefSeq" id="XP_014516511.1">
    <property type="nucleotide sequence ID" value="XM_014661025.2"/>
</dbReference>
<dbReference type="RefSeq" id="XP_014516508.1">
    <property type="nucleotide sequence ID" value="XM_014661022.2"/>
</dbReference>
<dbReference type="GO" id="GO:0043531">
    <property type="term" value="F:ADP binding"/>
    <property type="evidence" value="ECO:0007669"/>
    <property type="project" value="InterPro"/>
</dbReference>
<reference evidence="5" key="1">
    <citation type="journal article" date="2014" name="Nat. Commun.">
        <title>Genome sequence of mungbean and insights into evolution within Vigna species.</title>
        <authorList>
            <person name="Kang Y.J."/>
            <person name="Kim S.K."/>
            <person name="Kim M.Y."/>
            <person name="Lestari P."/>
            <person name="Kim K.H."/>
            <person name="Ha B.K."/>
            <person name="Jun T.H."/>
            <person name="Hwang W.J."/>
            <person name="Lee T."/>
            <person name="Lee J."/>
            <person name="Shim S."/>
            <person name="Yoon M.Y."/>
            <person name="Jang Y.E."/>
            <person name="Han K.S."/>
            <person name="Taeprayoon P."/>
            <person name="Yoon N."/>
            <person name="Somta P."/>
            <person name="Tanya P."/>
            <person name="Kim K.S."/>
            <person name="Gwag J.G."/>
            <person name="Moon J.K."/>
            <person name="Lee Y.H."/>
            <person name="Park B.S."/>
            <person name="Bombarely A."/>
            <person name="Doyle J.J."/>
            <person name="Jackson S.A."/>
            <person name="Schafleitner R."/>
            <person name="Srinives P."/>
            <person name="Varshney R.K."/>
            <person name="Lee S.H."/>
        </authorList>
    </citation>
    <scope>NUCLEOTIDE SEQUENCE [LARGE SCALE GENOMIC DNA]</scope>
    <source>
        <strain evidence="5">cv. VC1973A</strain>
    </source>
</reference>
<dbReference type="Pfam" id="PF01582">
    <property type="entry name" value="TIR"/>
    <property type="match status" value="1"/>
</dbReference>
<evidence type="ECO:0000313" key="7">
    <source>
        <dbReference type="RefSeq" id="XP_014516507.1"/>
    </source>
</evidence>
<evidence type="ECO:0000313" key="10">
    <source>
        <dbReference type="RefSeq" id="XP_014516511.1"/>
    </source>
</evidence>
<keyword evidence="2" id="KW-0677">Repeat</keyword>
<reference evidence="6 7" key="2">
    <citation type="submission" date="2025-04" db="UniProtKB">
        <authorList>
            <consortium name="RefSeq"/>
        </authorList>
    </citation>
    <scope>IDENTIFICATION</scope>
    <source>
        <tissue evidence="6 7">Leaf</tissue>
    </source>
</reference>
<dbReference type="SUPFAM" id="SSF52058">
    <property type="entry name" value="L domain-like"/>
    <property type="match status" value="1"/>
</dbReference>
<dbReference type="FunFam" id="3.40.50.10140:FF:000007">
    <property type="entry name" value="Disease resistance protein (TIR-NBS-LRR class)"/>
    <property type="match status" value="1"/>
</dbReference>
<dbReference type="STRING" id="3916.A0A1S3VDR9"/>
<dbReference type="KEGG" id="vra:106774147"/>
<gene>
    <name evidence="6 7 8 9 10" type="primary">LOC106774147</name>
</gene>
<evidence type="ECO:0000256" key="3">
    <source>
        <dbReference type="ARBA" id="ARBA00023027"/>
    </source>
</evidence>
<dbReference type="Gene3D" id="1.10.8.430">
    <property type="entry name" value="Helical domain of apoptotic protease-activating factors"/>
    <property type="match status" value="1"/>
</dbReference>
<evidence type="ECO:0000313" key="8">
    <source>
        <dbReference type="RefSeq" id="XP_014516508.1"/>
    </source>
</evidence>
<dbReference type="SMART" id="SM00255">
    <property type="entry name" value="TIR"/>
    <property type="match status" value="1"/>
</dbReference>
<dbReference type="PRINTS" id="PR00364">
    <property type="entry name" value="DISEASERSIST"/>
</dbReference>
<name>A0A1S3VDR9_VIGRR</name>
<dbReference type="PANTHER" id="PTHR11017">
    <property type="entry name" value="LEUCINE-RICH REPEAT-CONTAINING PROTEIN"/>
    <property type="match status" value="1"/>
</dbReference>
<dbReference type="InterPro" id="IPR027417">
    <property type="entry name" value="P-loop_NTPase"/>
</dbReference>
<dbReference type="PANTHER" id="PTHR11017:SF560">
    <property type="entry name" value="RESISTANCE PROTEIN (TIR-NBS-LRR CLASS), PUTATIVE-RELATED"/>
    <property type="match status" value="1"/>
</dbReference>
<accession>A0A1S3VDR9</accession>
<dbReference type="PROSITE" id="PS50104">
    <property type="entry name" value="TIR"/>
    <property type="match status" value="1"/>
</dbReference>
<dbReference type="GO" id="GO:0006952">
    <property type="term" value="P:defense response"/>
    <property type="evidence" value="ECO:0007669"/>
    <property type="project" value="InterPro"/>
</dbReference>
<dbReference type="Pfam" id="PF23282">
    <property type="entry name" value="WHD_ROQ1"/>
    <property type="match status" value="1"/>
</dbReference>
<dbReference type="SUPFAM" id="SSF52200">
    <property type="entry name" value="Toll/Interleukin receptor TIR domain"/>
    <property type="match status" value="1"/>
</dbReference>
<protein>
    <submittedName>
        <fullName evidence="6 7">TMV resistance protein N isoform X1</fullName>
    </submittedName>
</protein>
<dbReference type="GO" id="GO:0007165">
    <property type="term" value="P:signal transduction"/>
    <property type="evidence" value="ECO:0007669"/>
    <property type="project" value="InterPro"/>
</dbReference>
<keyword evidence="5" id="KW-1185">Reference proteome</keyword>